<dbReference type="NCBIfam" id="TIGR03301">
    <property type="entry name" value="PhnW-AepZ"/>
    <property type="match status" value="1"/>
</dbReference>
<dbReference type="GO" id="GO:0019700">
    <property type="term" value="P:organic phosphonate catabolic process"/>
    <property type="evidence" value="ECO:0007669"/>
    <property type="project" value="InterPro"/>
</dbReference>
<evidence type="ECO:0000256" key="8">
    <source>
        <dbReference type="PIRSR" id="PIRSR000524-1"/>
    </source>
</evidence>
<dbReference type="OrthoDB" id="7403325at2759"/>
<dbReference type="EC" id="2.6.1.44" evidence="7"/>
<dbReference type="Gene3D" id="3.40.640.10">
    <property type="entry name" value="Type I PLP-dependent aspartate aminotransferase-like (Major domain)"/>
    <property type="match status" value="1"/>
</dbReference>
<dbReference type="Gene3D" id="3.90.1150.10">
    <property type="entry name" value="Aspartate Aminotransferase, domain 1"/>
    <property type="match status" value="1"/>
</dbReference>
<protein>
    <recommendedName>
        <fullName evidence="7">Alanine--glyoxylate aminotransferase</fullName>
        <ecNumber evidence="7">2.6.1.44</ecNumber>
    </recommendedName>
</protein>
<keyword evidence="12" id="KW-1185">Reference proteome</keyword>
<evidence type="ECO:0000313" key="11">
    <source>
        <dbReference type="EMBL" id="CAD5123877.1"/>
    </source>
</evidence>
<feature type="modified residue" description="N6-(pyridoxal phosphate)lysine" evidence="9">
    <location>
        <position position="236"/>
    </location>
</feature>
<dbReference type="InterPro" id="IPR015421">
    <property type="entry name" value="PyrdxlP-dep_Trfase_major"/>
</dbReference>
<feature type="binding site" evidence="8">
    <location>
        <position position="382"/>
    </location>
    <ligand>
        <name>substrate</name>
    </ligand>
</feature>
<dbReference type="InterPro" id="IPR015424">
    <property type="entry name" value="PyrdxlP-dep_Trfase"/>
</dbReference>
<dbReference type="InterPro" id="IPR000192">
    <property type="entry name" value="Aminotrans_V_dom"/>
</dbReference>
<dbReference type="NCBIfam" id="NF010006">
    <property type="entry name" value="PRK13479.1"/>
    <property type="match status" value="1"/>
</dbReference>
<dbReference type="Pfam" id="PF00266">
    <property type="entry name" value="Aminotran_5"/>
    <property type="match status" value="1"/>
</dbReference>
<dbReference type="NCBIfam" id="TIGR02326">
    <property type="entry name" value="transamin_PhnW"/>
    <property type="match status" value="1"/>
</dbReference>
<evidence type="ECO:0000259" key="10">
    <source>
        <dbReference type="Pfam" id="PF00266"/>
    </source>
</evidence>
<keyword evidence="2" id="KW-0032">Aminotransferase</keyword>
<dbReference type="PANTHER" id="PTHR42778:SF1">
    <property type="entry name" value="2-AMINOETHYLPHOSPHONATE--PYRUVATE TRANSAMINASE"/>
    <property type="match status" value="1"/>
</dbReference>
<evidence type="ECO:0000256" key="1">
    <source>
        <dbReference type="ARBA" id="ARBA00001933"/>
    </source>
</evidence>
<dbReference type="InterPro" id="IPR015422">
    <property type="entry name" value="PyrdxlP-dep_Trfase_small"/>
</dbReference>
<reference evidence="11 12" key="1">
    <citation type="submission" date="2020-08" db="EMBL/GenBank/DDBJ databases">
        <authorList>
            <person name="Hejnol A."/>
        </authorList>
    </citation>
    <scope>NUCLEOTIDE SEQUENCE [LARGE SCALE GENOMIC DNA]</scope>
</reference>
<sequence>MLKTVERYLVNKRVVTSLIRPGTATVRRCFGVAAMQMQNNKTTQPKKLFTPGPLGVSLSTKEAMLADFGSRDVAFVDTVKFIRKRLVEIAGVSHDEYTAVPLQGSGTYSLESVLTTIVPKKGKVLILENGAYGRRQAAICKVLNIEHRVESFGENEQVSPKRVEQILGHDTSFTTVSVVHCETSSGVLNPVIEIGEIVRKKAPHVQYFIDAMSSFGAIPFNMKEANCDYMVSSANKCIEGVPGFGYAICRTKHLKSCQGISRSLSLDLYEQYMGLEKNGQFRFTPPTHTMLAFRKALEELDAEGGVEGRANRYKANRKVLREGMAELGFEEYLDESLQDAYIITSFKYPTQKDFDFKTFYEKLSDKGQVIYPGKVLDADVFRIGNIGHLFPEDMEKLLECIKEVCNEMNVTLPLN</sequence>
<evidence type="ECO:0000313" key="12">
    <source>
        <dbReference type="Proteomes" id="UP000549394"/>
    </source>
</evidence>
<gene>
    <name evidence="11" type="ORF">DGYR_LOCUS11507</name>
</gene>
<evidence type="ECO:0000256" key="2">
    <source>
        <dbReference type="ARBA" id="ARBA00022576"/>
    </source>
</evidence>
<dbReference type="InterPro" id="IPR024169">
    <property type="entry name" value="SP_NH2Trfase/AEP_transaminase"/>
</dbReference>
<dbReference type="InterPro" id="IPR012703">
    <property type="entry name" value="NH2EtPonate_pyrv_transaminase"/>
</dbReference>
<comment type="similarity">
    <text evidence="7">Belongs to the class-V pyridoxal-phosphate-dependent aminotransferase family.</text>
</comment>
<comment type="catalytic activity">
    <reaction evidence="7">
        <text>glyoxylate + L-alanine = glycine + pyruvate</text>
        <dbReference type="Rhea" id="RHEA:24248"/>
        <dbReference type="ChEBI" id="CHEBI:15361"/>
        <dbReference type="ChEBI" id="CHEBI:36655"/>
        <dbReference type="ChEBI" id="CHEBI:57305"/>
        <dbReference type="ChEBI" id="CHEBI:57972"/>
        <dbReference type="EC" id="2.6.1.44"/>
    </reaction>
</comment>
<keyword evidence="3" id="KW-0808">Transferase</keyword>
<dbReference type="AlphaFoldDB" id="A0A7I8W5P7"/>
<dbReference type="PIRSF" id="PIRSF000524">
    <property type="entry name" value="SPT"/>
    <property type="match status" value="1"/>
</dbReference>
<comment type="caution">
    <text evidence="11">The sequence shown here is derived from an EMBL/GenBank/DDBJ whole genome shotgun (WGS) entry which is preliminary data.</text>
</comment>
<accession>A0A7I8W5P7</accession>
<dbReference type="Proteomes" id="UP000549394">
    <property type="component" value="Unassembled WGS sequence"/>
</dbReference>
<name>A0A7I8W5P7_9ANNE</name>
<dbReference type="GO" id="GO:0047304">
    <property type="term" value="F:2-aminoethylphosphonate-pyruvate transaminase activity"/>
    <property type="evidence" value="ECO:0007669"/>
    <property type="project" value="UniProtKB-EC"/>
</dbReference>
<evidence type="ECO:0000256" key="3">
    <source>
        <dbReference type="ARBA" id="ARBA00022679"/>
    </source>
</evidence>
<evidence type="ECO:0000256" key="4">
    <source>
        <dbReference type="ARBA" id="ARBA00022898"/>
    </source>
</evidence>
<dbReference type="GO" id="GO:0008453">
    <property type="term" value="F:alanine-glyoxylate transaminase activity"/>
    <property type="evidence" value="ECO:0007669"/>
    <property type="project" value="UniProtKB-EC"/>
</dbReference>
<evidence type="ECO:0000256" key="6">
    <source>
        <dbReference type="ARBA" id="ARBA00049460"/>
    </source>
</evidence>
<evidence type="ECO:0000256" key="9">
    <source>
        <dbReference type="PIRSR" id="PIRSR000524-50"/>
    </source>
</evidence>
<comment type="cofactor">
    <cofactor evidence="1 7 9">
        <name>pyridoxal 5'-phosphate</name>
        <dbReference type="ChEBI" id="CHEBI:597326"/>
    </cofactor>
</comment>
<dbReference type="SUPFAM" id="SSF53383">
    <property type="entry name" value="PLP-dependent transferases"/>
    <property type="match status" value="1"/>
</dbReference>
<keyword evidence="5" id="KW-0670">Pyruvate</keyword>
<evidence type="ECO:0000256" key="7">
    <source>
        <dbReference type="PIRNR" id="PIRNR000524"/>
    </source>
</evidence>
<dbReference type="PANTHER" id="PTHR42778">
    <property type="entry name" value="2-AMINOETHYLPHOSPHONATE--PYRUVATE TRANSAMINASE"/>
    <property type="match status" value="1"/>
</dbReference>
<organism evidence="11 12">
    <name type="scientific">Dimorphilus gyrociliatus</name>
    <dbReference type="NCBI Taxonomy" id="2664684"/>
    <lineage>
        <taxon>Eukaryota</taxon>
        <taxon>Metazoa</taxon>
        <taxon>Spiralia</taxon>
        <taxon>Lophotrochozoa</taxon>
        <taxon>Annelida</taxon>
        <taxon>Polychaeta</taxon>
        <taxon>Polychaeta incertae sedis</taxon>
        <taxon>Dinophilidae</taxon>
        <taxon>Dimorphilus</taxon>
    </lineage>
</organism>
<dbReference type="EMBL" id="CAJFCJ010000019">
    <property type="protein sequence ID" value="CAD5123877.1"/>
    <property type="molecule type" value="Genomic_DNA"/>
</dbReference>
<comment type="catalytic activity">
    <reaction evidence="6">
        <text>(2-aminoethyl)phosphonate + pyruvate = phosphonoacetaldehyde + L-alanine</text>
        <dbReference type="Rhea" id="RHEA:17021"/>
        <dbReference type="ChEBI" id="CHEBI:15361"/>
        <dbReference type="ChEBI" id="CHEBI:57418"/>
        <dbReference type="ChEBI" id="CHEBI:57972"/>
        <dbReference type="ChEBI" id="CHEBI:58383"/>
        <dbReference type="EC" id="2.6.1.37"/>
    </reaction>
</comment>
<proteinExistence type="inferred from homology"/>
<dbReference type="HAMAP" id="MF_01376">
    <property type="entry name" value="PhnW_aminotrans_5"/>
    <property type="match status" value="1"/>
</dbReference>
<feature type="domain" description="Aminotransferase class V" evidence="10">
    <location>
        <begin position="97"/>
        <end position="359"/>
    </location>
</feature>
<keyword evidence="4 7" id="KW-0663">Pyridoxal phosphate</keyword>
<evidence type="ECO:0000256" key="5">
    <source>
        <dbReference type="ARBA" id="ARBA00023317"/>
    </source>
</evidence>